<name>A0A1I4S5I3_9FLAO</name>
<dbReference type="AlphaFoldDB" id="A0A1I4S5I3"/>
<proteinExistence type="predicted"/>
<dbReference type="EMBL" id="FOUZ01000001">
    <property type="protein sequence ID" value="SFM59533.1"/>
    <property type="molecule type" value="Genomic_DNA"/>
</dbReference>
<sequence length="212" mass="25327">MREILDGIINPQEFYEESNIKILWILKEGNVSIEDYNKPRDLCEELRNGEHKKNALSIATFRKIIYSSYWLLNNDLNWEDIPFANEDECYNILNKIAYININKYPAGSKSYDSKLYKIYEENKIDLLNQIKKIDPEIIIFGNTFKFFKNDLKTINWKIDFNEQYSYENNNYYIIPNKGLCISAYHPAYPKLSDYNYSNEIKEISKKYINTKL</sequence>
<evidence type="ECO:0000313" key="2">
    <source>
        <dbReference type="Proteomes" id="UP000199149"/>
    </source>
</evidence>
<dbReference type="OrthoDB" id="1428424at2"/>
<keyword evidence="2" id="KW-1185">Reference proteome</keyword>
<dbReference type="Proteomes" id="UP000199149">
    <property type="component" value="Unassembled WGS sequence"/>
</dbReference>
<reference evidence="2" key="1">
    <citation type="submission" date="2016-10" db="EMBL/GenBank/DDBJ databases">
        <authorList>
            <person name="Varghese N."/>
            <person name="Submissions S."/>
        </authorList>
    </citation>
    <scope>NUCLEOTIDE SEQUENCE [LARGE SCALE GENOMIC DNA]</scope>
    <source>
        <strain evidence="2">XJ109</strain>
    </source>
</reference>
<organism evidence="1 2">
    <name type="scientific">Algoriella xinjiangensis</name>
    <dbReference type="NCBI Taxonomy" id="684065"/>
    <lineage>
        <taxon>Bacteria</taxon>
        <taxon>Pseudomonadati</taxon>
        <taxon>Bacteroidota</taxon>
        <taxon>Flavobacteriia</taxon>
        <taxon>Flavobacteriales</taxon>
        <taxon>Weeksellaceae</taxon>
        <taxon>Algoriella</taxon>
    </lineage>
</organism>
<accession>A0A1I4S5I3</accession>
<dbReference type="STRING" id="684065.SAMN05421738_10154"/>
<gene>
    <name evidence="1" type="ORF">SAMN05421738_10154</name>
</gene>
<evidence type="ECO:0008006" key="3">
    <source>
        <dbReference type="Google" id="ProtNLM"/>
    </source>
</evidence>
<protein>
    <recommendedName>
        <fullName evidence="3">Uracil DNA glycosylase superfamily protein</fullName>
    </recommendedName>
</protein>
<evidence type="ECO:0000313" key="1">
    <source>
        <dbReference type="EMBL" id="SFM59533.1"/>
    </source>
</evidence>
<dbReference type="RefSeq" id="WP_092905378.1">
    <property type="nucleotide sequence ID" value="NZ_FOUZ01000001.1"/>
</dbReference>